<proteinExistence type="predicted"/>
<sequence>MCNLGQVPKRKVLRKGRRASKPERAPYLLGKPGSSFHVYYHVCENGSTLQPAPGLGEAVLPTKGVTPGAVEVLSKVAASCFTIQRDHTLPPSFRTRVGICRTKRVAYLSANFFHFPSPALTKVFFFKLWEMEVFENKVEDRKTS</sequence>
<organism evidence="1 2">
    <name type="scientific">Aquila chrysaetos chrysaetos</name>
    <dbReference type="NCBI Taxonomy" id="223781"/>
    <lineage>
        <taxon>Eukaryota</taxon>
        <taxon>Metazoa</taxon>
        <taxon>Chordata</taxon>
        <taxon>Craniata</taxon>
        <taxon>Vertebrata</taxon>
        <taxon>Euteleostomi</taxon>
        <taxon>Archelosauria</taxon>
        <taxon>Archosauria</taxon>
        <taxon>Dinosauria</taxon>
        <taxon>Saurischia</taxon>
        <taxon>Theropoda</taxon>
        <taxon>Coelurosauria</taxon>
        <taxon>Aves</taxon>
        <taxon>Neognathae</taxon>
        <taxon>Neoaves</taxon>
        <taxon>Telluraves</taxon>
        <taxon>Accipitrimorphae</taxon>
        <taxon>Accipitriformes</taxon>
        <taxon>Accipitridae</taxon>
        <taxon>Accipitrinae</taxon>
        <taxon>Aquila</taxon>
    </lineage>
</organism>
<reference evidence="1" key="1">
    <citation type="submission" date="2025-08" db="UniProtKB">
        <authorList>
            <consortium name="Ensembl"/>
        </authorList>
    </citation>
    <scope>IDENTIFICATION</scope>
</reference>
<reference evidence="1" key="2">
    <citation type="submission" date="2025-09" db="UniProtKB">
        <authorList>
            <consortium name="Ensembl"/>
        </authorList>
    </citation>
    <scope>IDENTIFICATION</scope>
</reference>
<dbReference type="Proteomes" id="UP000472275">
    <property type="component" value="Chromosome 7"/>
</dbReference>
<protein>
    <submittedName>
        <fullName evidence="1">Uncharacterized protein</fullName>
    </submittedName>
</protein>
<dbReference type="Ensembl" id="ENSACCT00020005292.1">
    <property type="protein sequence ID" value="ENSACCP00020005077.1"/>
    <property type="gene ID" value="ENSACCG00020003488.1"/>
</dbReference>
<evidence type="ECO:0000313" key="2">
    <source>
        <dbReference type="Proteomes" id="UP000472275"/>
    </source>
</evidence>
<dbReference type="AlphaFoldDB" id="A0A663DYS6"/>
<keyword evidence="2" id="KW-1185">Reference proteome</keyword>
<dbReference type="InParanoid" id="A0A663DYS6"/>
<accession>A0A663DYS6</accession>
<name>A0A663DYS6_AQUCH</name>
<evidence type="ECO:0000313" key="1">
    <source>
        <dbReference type="Ensembl" id="ENSACCP00020005077.1"/>
    </source>
</evidence>